<dbReference type="SUPFAM" id="SSF54427">
    <property type="entry name" value="NTF2-like"/>
    <property type="match status" value="1"/>
</dbReference>
<feature type="domain" description="DUF4440" evidence="1">
    <location>
        <begin position="10"/>
        <end position="120"/>
    </location>
</feature>
<protein>
    <submittedName>
        <fullName evidence="2">Nuclear transport factor 2 family protein</fullName>
    </submittedName>
</protein>
<dbReference type="Pfam" id="PF14534">
    <property type="entry name" value="DUF4440"/>
    <property type="match status" value="1"/>
</dbReference>
<proteinExistence type="predicted"/>
<organism evidence="2 3">
    <name type="scientific">Granulicella cerasi</name>
    <dbReference type="NCBI Taxonomy" id="741063"/>
    <lineage>
        <taxon>Bacteria</taxon>
        <taxon>Pseudomonadati</taxon>
        <taxon>Acidobacteriota</taxon>
        <taxon>Terriglobia</taxon>
        <taxon>Terriglobales</taxon>
        <taxon>Acidobacteriaceae</taxon>
        <taxon>Granulicella</taxon>
    </lineage>
</organism>
<evidence type="ECO:0000313" key="2">
    <source>
        <dbReference type="EMBL" id="MFC6644851.1"/>
    </source>
</evidence>
<dbReference type="InterPro" id="IPR027843">
    <property type="entry name" value="DUF4440"/>
</dbReference>
<accession>A0ABW1Z5L7</accession>
<dbReference type="InterPro" id="IPR032710">
    <property type="entry name" value="NTF2-like_dom_sf"/>
</dbReference>
<name>A0ABW1Z5L7_9BACT</name>
<evidence type="ECO:0000313" key="3">
    <source>
        <dbReference type="Proteomes" id="UP001596391"/>
    </source>
</evidence>
<keyword evidence="3" id="KW-1185">Reference proteome</keyword>
<gene>
    <name evidence="2" type="ORF">ACFQBQ_04440</name>
</gene>
<comment type="caution">
    <text evidence="2">The sequence shown here is derived from an EMBL/GenBank/DDBJ whole genome shotgun (WGS) entry which is preliminary data.</text>
</comment>
<sequence length="130" mass="14446">MNEESDEATIRRTRDNSNRAIARRNLAGVGASLAEDYVGIIGDGTFVASRAEYLRLYKQGFDQPKHGLTYVRTPDAIHVAEDHSLAAEHGRWVATLPSGEVVYTGVYSAMWRNAPSGWMIRTETFVTLES</sequence>
<dbReference type="EMBL" id="JBHSWI010000001">
    <property type="protein sequence ID" value="MFC6644851.1"/>
    <property type="molecule type" value="Genomic_DNA"/>
</dbReference>
<evidence type="ECO:0000259" key="1">
    <source>
        <dbReference type="Pfam" id="PF14534"/>
    </source>
</evidence>
<dbReference type="Gene3D" id="3.10.450.50">
    <property type="match status" value="1"/>
</dbReference>
<dbReference type="RefSeq" id="WP_263372598.1">
    <property type="nucleotide sequence ID" value="NZ_JAGSYD010000006.1"/>
</dbReference>
<reference evidence="3" key="1">
    <citation type="journal article" date="2019" name="Int. J. Syst. Evol. Microbiol.">
        <title>The Global Catalogue of Microorganisms (GCM) 10K type strain sequencing project: providing services to taxonomists for standard genome sequencing and annotation.</title>
        <authorList>
            <consortium name="The Broad Institute Genomics Platform"/>
            <consortium name="The Broad Institute Genome Sequencing Center for Infectious Disease"/>
            <person name="Wu L."/>
            <person name="Ma J."/>
        </authorList>
    </citation>
    <scope>NUCLEOTIDE SEQUENCE [LARGE SCALE GENOMIC DNA]</scope>
    <source>
        <strain evidence="3">CGMCC 1.16026</strain>
    </source>
</reference>
<dbReference type="Proteomes" id="UP001596391">
    <property type="component" value="Unassembled WGS sequence"/>
</dbReference>